<evidence type="ECO:0000256" key="6">
    <source>
        <dbReference type="ARBA" id="ARBA00022989"/>
    </source>
</evidence>
<evidence type="ECO:0000256" key="1">
    <source>
        <dbReference type="ARBA" id="ARBA00004429"/>
    </source>
</evidence>
<keyword evidence="5 8" id="KW-0812">Transmembrane</keyword>
<evidence type="ECO:0000313" key="9">
    <source>
        <dbReference type="EMBL" id="GAA5103947.1"/>
    </source>
</evidence>
<accession>A0ABP9N0X0</accession>
<evidence type="ECO:0000256" key="4">
    <source>
        <dbReference type="ARBA" id="ARBA00022519"/>
    </source>
</evidence>
<feature type="transmembrane region" description="Helical" evidence="8">
    <location>
        <begin position="260"/>
        <end position="280"/>
    </location>
</feature>
<dbReference type="EMBL" id="BAABKE010000010">
    <property type="protein sequence ID" value="GAA5103947.1"/>
    <property type="molecule type" value="Genomic_DNA"/>
</dbReference>
<feature type="transmembrane region" description="Helical" evidence="8">
    <location>
        <begin position="358"/>
        <end position="378"/>
    </location>
</feature>
<dbReference type="RefSeq" id="WP_077926647.1">
    <property type="nucleotide sequence ID" value="NZ_BAABKE010000010.1"/>
</dbReference>
<dbReference type="Gene3D" id="1.20.1740.10">
    <property type="entry name" value="Amino acid/polyamine transporter I"/>
    <property type="match status" value="1"/>
</dbReference>
<keyword evidence="2" id="KW-0813">Transport</keyword>
<comment type="subcellular location">
    <subcellularLocation>
        <location evidence="1">Cell inner membrane</location>
        <topology evidence="1">Multi-pass membrane protein</topology>
    </subcellularLocation>
</comment>
<proteinExistence type="predicted"/>
<evidence type="ECO:0000256" key="7">
    <source>
        <dbReference type="ARBA" id="ARBA00023136"/>
    </source>
</evidence>
<sequence>MSNTLNPTATIESSETTRSKWTSSDTTWMLSLYGTAIGAGVLFLPIKAGSGGLIPLLFVLFFSFPMAYLAHRGLCRFILAGSSNDGDITVTTEEFFGPTAGNVITFLYFLIIFPILLIYSVGLTNTTLSFMENQLHLISATAADSLALKSIVSLAIVSCLMLIINFGQEMTLKVMSYLVYPFICVLMFIAVWMSQYWSTAIFSTWSTEATVMGTLGNIWLIIPVMVFAFNHSPIISSLAVAKKKEDAGVAEQKCSRIIKYANILMVVTVMFFVVSCALALSPEQLSQAAEENLPILSYVANHFGTPFFSILAPIVAFVAMSKSFFGHYLGAKEGFDGLVTRGAKAMGKAPSVKTVNKITFVFIFITCWVIAILSPNVLDLIETLVGPIIASILFLLPMYAISRVPALAKYKGQVSNVFVTVLGLIAISAIVFSLVNMAIAG</sequence>
<feature type="transmembrane region" description="Helical" evidence="8">
    <location>
        <begin position="146"/>
        <end position="166"/>
    </location>
</feature>
<feature type="transmembrane region" description="Helical" evidence="8">
    <location>
        <begin position="218"/>
        <end position="240"/>
    </location>
</feature>
<organism evidence="9 10">
    <name type="scientific">Wohlfahrtiimonas larvae</name>
    <dbReference type="NCBI Taxonomy" id="1157986"/>
    <lineage>
        <taxon>Bacteria</taxon>
        <taxon>Pseudomonadati</taxon>
        <taxon>Pseudomonadota</taxon>
        <taxon>Gammaproteobacteria</taxon>
        <taxon>Cardiobacteriales</taxon>
        <taxon>Ignatzschineriaceae</taxon>
        <taxon>Wohlfahrtiimonas</taxon>
    </lineage>
</organism>
<feature type="transmembrane region" description="Helical" evidence="8">
    <location>
        <begin position="106"/>
        <end position="126"/>
    </location>
</feature>
<keyword evidence="3" id="KW-1003">Cell membrane</keyword>
<dbReference type="Proteomes" id="UP001500631">
    <property type="component" value="Unassembled WGS sequence"/>
</dbReference>
<evidence type="ECO:0000256" key="5">
    <source>
        <dbReference type="ARBA" id="ARBA00022692"/>
    </source>
</evidence>
<dbReference type="InterPro" id="IPR018227">
    <property type="entry name" value="Amino_acid_transport_2"/>
</dbReference>
<feature type="transmembrane region" description="Helical" evidence="8">
    <location>
        <begin position="414"/>
        <end position="439"/>
    </location>
</feature>
<dbReference type="PANTHER" id="PTHR35334">
    <property type="entry name" value="SERINE TRANSPORTER"/>
    <property type="match status" value="1"/>
</dbReference>
<evidence type="ECO:0000256" key="3">
    <source>
        <dbReference type="ARBA" id="ARBA00022475"/>
    </source>
</evidence>
<evidence type="ECO:0000256" key="8">
    <source>
        <dbReference type="SAM" id="Phobius"/>
    </source>
</evidence>
<keyword evidence="6 8" id="KW-1133">Transmembrane helix</keyword>
<keyword evidence="7 8" id="KW-0472">Membrane</keyword>
<dbReference type="PANTHER" id="PTHR35334:SF2">
    <property type="entry name" value="SERINE TRANSPORTER SDAC"/>
    <property type="match status" value="1"/>
</dbReference>
<keyword evidence="10" id="KW-1185">Reference proteome</keyword>
<feature type="transmembrane region" description="Helical" evidence="8">
    <location>
        <begin position="28"/>
        <end position="46"/>
    </location>
</feature>
<evidence type="ECO:0000313" key="10">
    <source>
        <dbReference type="Proteomes" id="UP001500631"/>
    </source>
</evidence>
<feature type="transmembrane region" description="Helical" evidence="8">
    <location>
        <begin position="300"/>
        <end position="320"/>
    </location>
</feature>
<name>A0ABP9N0X0_9GAMM</name>
<keyword evidence="4" id="KW-0997">Cell inner membrane</keyword>
<feature type="transmembrane region" description="Helical" evidence="8">
    <location>
        <begin position="52"/>
        <end position="70"/>
    </location>
</feature>
<gene>
    <name evidence="9" type="ORF">GCM10023338_23030</name>
</gene>
<feature type="transmembrane region" description="Helical" evidence="8">
    <location>
        <begin position="178"/>
        <end position="198"/>
    </location>
</feature>
<feature type="transmembrane region" description="Helical" evidence="8">
    <location>
        <begin position="384"/>
        <end position="402"/>
    </location>
</feature>
<comment type="caution">
    <text evidence="9">The sequence shown here is derived from an EMBL/GenBank/DDBJ whole genome shotgun (WGS) entry which is preliminary data.</text>
</comment>
<evidence type="ECO:0000256" key="2">
    <source>
        <dbReference type="ARBA" id="ARBA00022448"/>
    </source>
</evidence>
<reference evidence="10" key="1">
    <citation type="journal article" date="2019" name="Int. J. Syst. Evol. Microbiol.">
        <title>The Global Catalogue of Microorganisms (GCM) 10K type strain sequencing project: providing services to taxonomists for standard genome sequencing and annotation.</title>
        <authorList>
            <consortium name="The Broad Institute Genomics Platform"/>
            <consortium name="The Broad Institute Genome Sequencing Center for Infectious Disease"/>
            <person name="Wu L."/>
            <person name="Ma J."/>
        </authorList>
    </citation>
    <scope>NUCLEOTIDE SEQUENCE [LARGE SCALE GENOMIC DNA]</scope>
    <source>
        <strain evidence="10">JCM 18424</strain>
    </source>
</reference>
<protein>
    <submittedName>
        <fullName evidence="9">HAAAP family serine/threonine permease</fullName>
    </submittedName>
</protein>